<feature type="region of interest" description="Disordered" evidence="1">
    <location>
        <begin position="29"/>
        <end position="56"/>
    </location>
</feature>
<feature type="chain" id="PRO_5045556773" evidence="2">
    <location>
        <begin position="28"/>
        <end position="274"/>
    </location>
</feature>
<reference evidence="3 4" key="1">
    <citation type="submission" date="2020-09" db="EMBL/GenBank/DDBJ databases">
        <title>Genome sequencing and assembly of Pontibacter sp.</title>
        <authorList>
            <person name="Chhetri G."/>
        </authorList>
    </citation>
    <scope>NUCLEOTIDE SEQUENCE [LARGE SCALE GENOMIC DNA]</scope>
    <source>
        <strain evidence="3 4">JH31</strain>
    </source>
</reference>
<gene>
    <name evidence="3" type="ORF">H9Q13_04450</name>
</gene>
<dbReference type="EMBL" id="JACXAJ010000001">
    <property type="protein sequence ID" value="MBD1396405.1"/>
    <property type="molecule type" value="Genomic_DNA"/>
</dbReference>
<keyword evidence="4" id="KW-1185">Reference proteome</keyword>
<evidence type="ECO:0000313" key="3">
    <source>
        <dbReference type="EMBL" id="MBD1396405.1"/>
    </source>
</evidence>
<dbReference type="RefSeq" id="WP_191182508.1">
    <property type="nucleotide sequence ID" value="NZ_JACXAJ010000001.1"/>
</dbReference>
<organism evidence="3 4">
    <name type="scientific">Pontibacter aquaedesilientis</name>
    <dbReference type="NCBI Taxonomy" id="2766980"/>
    <lineage>
        <taxon>Bacteria</taxon>
        <taxon>Pseudomonadati</taxon>
        <taxon>Bacteroidota</taxon>
        <taxon>Cytophagia</taxon>
        <taxon>Cytophagales</taxon>
        <taxon>Hymenobacteraceae</taxon>
        <taxon>Pontibacter</taxon>
    </lineage>
</organism>
<dbReference type="PROSITE" id="PS51257">
    <property type="entry name" value="PROKAR_LIPOPROTEIN"/>
    <property type="match status" value="1"/>
</dbReference>
<evidence type="ECO:0000256" key="1">
    <source>
        <dbReference type="SAM" id="MobiDB-lite"/>
    </source>
</evidence>
<accession>A0ABR7XDP1</accession>
<feature type="compositionally biased region" description="Polar residues" evidence="1">
    <location>
        <begin position="38"/>
        <end position="56"/>
    </location>
</feature>
<proteinExistence type="predicted"/>
<protein>
    <submittedName>
        <fullName evidence="3">Membrane or secreted protein</fullName>
    </submittedName>
</protein>
<comment type="caution">
    <text evidence="3">The sequence shown here is derived from an EMBL/GenBank/DDBJ whole genome shotgun (WGS) entry which is preliminary data.</text>
</comment>
<dbReference type="Proteomes" id="UP000625551">
    <property type="component" value="Unassembled WGS sequence"/>
</dbReference>
<sequence length="274" mass="30290">MIKLLKNKSTASVALLFLIGCAGPAPIAQSERPETAGANATASTQITPAAQNKAQQATELEGAWRTTDGQGNEVIMLVQDGFFTIARFNQQNKEFLGTTGGTFTASNGKFEAKYEFNTLDSTQVGKTSSADFKLQNDQWTMDKNGITDTWQRIDERNSSSPLAGTWRITGRERDGQMSSMRPGPRKTLKVLSGSRFQWIAFNSETGEFSGTGGGTYTSQDGKYTENIEFFSRDKNRVGQSLSFQYEVKDGNWHHRGQSSTGNKIYEIWSRISEL</sequence>
<keyword evidence="2" id="KW-0732">Signal</keyword>
<name>A0ABR7XDP1_9BACT</name>
<evidence type="ECO:0000256" key="2">
    <source>
        <dbReference type="SAM" id="SignalP"/>
    </source>
</evidence>
<dbReference type="Gene3D" id="2.40.128.490">
    <property type="entry name" value="Uncharacterised protein PF14869, DUF4488"/>
    <property type="match status" value="1"/>
</dbReference>
<feature type="signal peptide" evidence="2">
    <location>
        <begin position="1"/>
        <end position="27"/>
    </location>
</feature>
<evidence type="ECO:0000313" key="4">
    <source>
        <dbReference type="Proteomes" id="UP000625551"/>
    </source>
</evidence>